<evidence type="ECO:0000313" key="3">
    <source>
        <dbReference type="Proteomes" id="UP000193642"/>
    </source>
</evidence>
<comment type="caution">
    <text evidence="2">The sequence shown here is derived from an EMBL/GenBank/DDBJ whole genome shotgun (WGS) entry which is preliminary data.</text>
</comment>
<feature type="transmembrane region" description="Helical" evidence="1">
    <location>
        <begin position="7"/>
        <end position="27"/>
    </location>
</feature>
<dbReference type="OrthoDB" id="202415at2759"/>
<keyword evidence="1" id="KW-0812">Transmembrane</keyword>
<organism evidence="2 3">
    <name type="scientific">Rhizoclosmatium globosum</name>
    <dbReference type="NCBI Taxonomy" id="329046"/>
    <lineage>
        <taxon>Eukaryota</taxon>
        <taxon>Fungi</taxon>
        <taxon>Fungi incertae sedis</taxon>
        <taxon>Chytridiomycota</taxon>
        <taxon>Chytridiomycota incertae sedis</taxon>
        <taxon>Chytridiomycetes</taxon>
        <taxon>Chytridiales</taxon>
        <taxon>Chytriomycetaceae</taxon>
        <taxon>Rhizoclosmatium</taxon>
    </lineage>
</organism>
<name>A0A1Y2CW73_9FUNG</name>
<dbReference type="Proteomes" id="UP000193642">
    <property type="component" value="Unassembled WGS sequence"/>
</dbReference>
<evidence type="ECO:0000256" key="1">
    <source>
        <dbReference type="SAM" id="Phobius"/>
    </source>
</evidence>
<protein>
    <submittedName>
        <fullName evidence="2">Uncharacterized protein</fullName>
    </submittedName>
</protein>
<evidence type="ECO:0000313" key="2">
    <source>
        <dbReference type="EMBL" id="ORY51074.1"/>
    </source>
</evidence>
<keyword evidence="3" id="KW-1185">Reference proteome</keyword>
<accession>A0A1Y2CW73</accession>
<dbReference type="AlphaFoldDB" id="A0A1Y2CW73"/>
<gene>
    <name evidence="2" type="ORF">BCR33DRAFT_846706</name>
</gene>
<keyword evidence="1" id="KW-0472">Membrane</keyword>
<keyword evidence="1" id="KW-1133">Transmembrane helix</keyword>
<reference evidence="2 3" key="1">
    <citation type="submission" date="2016-07" db="EMBL/GenBank/DDBJ databases">
        <title>Pervasive Adenine N6-methylation of Active Genes in Fungi.</title>
        <authorList>
            <consortium name="DOE Joint Genome Institute"/>
            <person name="Mondo S.J."/>
            <person name="Dannebaum R.O."/>
            <person name="Kuo R.C."/>
            <person name="Labutti K."/>
            <person name="Haridas S."/>
            <person name="Kuo A."/>
            <person name="Salamov A."/>
            <person name="Ahrendt S.R."/>
            <person name="Lipzen A."/>
            <person name="Sullivan W."/>
            <person name="Andreopoulos W.B."/>
            <person name="Clum A."/>
            <person name="Lindquist E."/>
            <person name="Daum C."/>
            <person name="Ramamoorthy G.K."/>
            <person name="Gryganskyi A."/>
            <person name="Culley D."/>
            <person name="Magnuson J.K."/>
            <person name="James T.Y."/>
            <person name="O'Malley M.A."/>
            <person name="Stajich J.E."/>
            <person name="Spatafora J.W."/>
            <person name="Visel A."/>
            <person name="Grigoriev I.V."/>
        </authorList>
    </citation>
    <scope>NUCLEOTIDE SEQUENCE [LARGE SCALE GENOMIC DNA]</scope>
    <source>
        <strain evidence="2 3">JEL800</strain>
    </source>
</reference>
<sequence>MIPKRSAVFVILVLTSLYYIYFLQSFFSPSPPITTTTIATPSNPSNQTTSNPTFSPTNLALTHSECLTHFPSLFTPLDKTASFFTKNPPLTRTYFDSLFTLRHSPHQNDAFQLLAALKNGSLYIKEYRSHHGNAARAKLLLDQLYQPSSSLRTRCLTLNSP</sequence>
<dbReference type="EMBL" id="MCGO01000006">
    <property type="protein sequence ID" value="ORY51074.1"/>
    <property type="molecule type" value="Genomic_DNA"/>
</dbReference>
<proteinExistence type="predicted"/>